<dbReference type="Proteomes" id="UP000028878">
    <property type="component" value="Unassembled WGS sequence"/>
</dbReference>
<reference evidence="3" key="2">
    <citation type="submission" date="2014-11" db="EMBL/GenBank/DDBJ databases">
        <title>Draft genome sequence of Hydrogenophaga intermedia S1.</title>
        <authorList>
            <person name="Gan H.M."/>
            <person name="Chew T.H."/>
            <person name="Stolz A."/>
        </authorList>
    </citation>
    <scope>NUCLEOTIDE SEQUENCE [LARGE SCALE GENOMIC DNA]</scope>
    <source>
        <strain evidence="3">S1</strain>
    </source>
</reference>
<accession>A0A1L1PLX8</accession>
<name>A0A1L1PLX8_HYDIT</name>
<proteinExistence type="predicted"/>
<protein>
    <submittedName>
        <fullName evidence="2">Uncharacterized protein</fullName>
    </submittedName>
</protein>
<evidence type="ECO:0000313" key="2">
    <source>
        <dbReference type="EMBL" id="CDN87056.1"/>
    </source>
</evidence>
<keyword evidence="3" id="KW-1185">Reference proteome</keyword>
<dbReference type="EMBL" id="CCAE010000008">
    <property type="protein sequence ID" value="CDN87056.1"/>
    <property type="molecule type" value="Genomic_DNA"/>
</dbReference>
<feature type="region of interest" description="Disordered" evidence="1">
    <location>
        <begin position="173"/>
        <end position="216"/>
    </location>
</feature>
<evidence type="ECO:0000256" key="1">
    <source>
        <dbReference type="SAM" id="MobiDB-lite"/>
    </source>
</evidence>
<organism evidence="2 3">
    <name type="scientific">Hydrogenophaga intermedia</name>
    <dbReference type="NCBI Taxonomy" id="65786"/>
    <lineage>
        <taxon>Bacteria</taxon>
        <taxon>Pseudomonadati</taxon>
        <taxon>Pseudomonadota</taxon>
        <taxon>Betaproteobacteria</taxon>
        <taxon>Burkholderiales</taxon>
        <taxon>Comamonadaceae</taxon>
        <taxon>Hydrogenophaga</taxon>
    </lineage>
</organism>
<sequence length="236" mass="25352">MSDQHQKAAAPTRARLEGPSRLERVAGGPLVEVGLTAATAAAGAAVATMAATTLLPLLPILAKSLAAGRQERRIARNLAAIEQVLIQHDDKLERLSDEQYALINEIVLAAMGSTNDTKLAYLQNAVQNALALSELPPQEAVVLGRLAREPFGEAGAVHPSGIPAPDALTPPFAHGASSERIRVQTPRGKWSRRSGACRTPKTKAWGRGGGAPPRYRELRRRSHGRFRWSASKWSWS</sequence>
<dbReference type="AlphaFoldDB" id="A0A1L1PLX8"/>
<evidence type="ECO:0000313" key="3">
    <source>
        <dbReference type="Proteomes" id="UP000028878"/>
    </source>
</evidence>
<reference evidence="3" key="1">
    <citation type="submission" date="2014-02" db="EMBL/GenBank/DDBJ databases">
        <authorList>
            <person name="Gan H."/>
        </authorList>
    </citation>
    <scope>NUCLEOTIDE SEQUENCE [LARGE SCALE GENOMIC DNA]</scope>
    <source>
        <strain evidence="3">S1</strain>
    </source>
</reference>
<gene>
    <name evidence="2" type="ORF">BN948_01475</name>
</gene>